<dbReference type="CDD" id="cd00712">
    <property type="entry name" value="AsnB"/>
    <property type="match status" value="1"/>
</dbReference>
<evidence type="ECO:0000256" key="5">
    <source>
        <dbReference type="ARBA" id="ARBA00022840"/>
    </source>
</evidence>
<evidence type="ECO:0000259" key="8">
    <source>
        <dbReference type="PROSITE" id="PS51278"/>
    </source>
</evidence>
<dbReference type="InterPro" id="IPR051786">
    <property type="entry name" value="ASN_synthetase/amidase"/>
</dbReference>
<dbReference type="PROSITE" id="PS51278">
    <property type="entry name" value="GATASE_TYPE_2"/>
    <property type="match status" value="1"/>
</dbReference>
<protein>
    <recommendedName>
        <fullName evidence="3">asparagine synthase (glutamine-hydrolyzing)</fullName>
        <ecNumber evidence="3">6.3.5.4</ecNumber>
    </recommendedName>
</protein>
<dbReference type="PANTHER" id="PTHR43284">
    <property type="entry name" value="ASPARAGINE SYNTHETASE (GLUTAMINE-HYDROLYZING)"/>
    <property type="match status" value="1"/>
</dbReference>
<dbReference type="CDD" id="cd01991">
    <property type="entry name" value="Asn_synthase_B_C"/>
    <property type="match status" value="1"/>
</dbReference>
<dbReference type="Proteomes" id="UP001205861">
    <property type="component" value="Unassembled WGS sequence"/>
</dbReference>
<evidence type="ECO:0000256" key="2">
    <source>
        <dbReference type="ARBA" id="ARBA00005752"/>
    </source>
</evidence>
<dbReference type="InterPro" id="IPR014729">
    <property type="entry name" value="Rossmann-like_a/b/a_fold"/>
</dbReference>
<evidence type="ECO:0000256" key="4">
    <source>
        <dbReference type="ARBA" id="ARBA00022741"/>
    </source>
</evidence>
<comment type="pathway">
    <text evidence="1">Amino-acid biosynthesis; L-asparagine biosynthesis; L-asparagine from L-aspartate (L-Gln route): step 1/1.</text>
</comment>
<dbReference type="InterPro" id="IPR033738">
    <property type="entry name" value="AsnB_N"/>
</dbReference>
<proteinExistence type="inferred from homology"/>
<evidence type="ECO:0000256" key="3">
    <source>
        <dbReference type="ARBA" id="ARBA00012737"/>
    </source>
</evidence>
<dbReference type="GO" id="GO:0004066">
    <property type="term" value="F:asparagine synthase (glutamine-hydrolyzing) activity"/>
    <property type="evidence" value="ECO:0007669"/>
    <property type="project" value="UniProtKB-EC"/>
</dbReference>
<evidence type="ECO:0000256" key="7">
    <source>
        <dbReference type="ARBA" id="ARBA00048741"/>
    </source>
</evidence>
<dbReference type="Gene3D" id="3.60.20.10">
    <property type="entry name" value="Glutamine Phosphoribosylpyrophosphate, subunit 1, domain 1"/>
    <property type="match status" value="1"/>
</dbReference>
<dbReference type="Gene3D" id="3.40.50.620">
    <property type="entry name" value="HUPs"/>
    <property type="match status" value="1"/>
</dbReference>
<dbReference type="NCBIfam" id="TIGR01536">
    <property type="entry name" value="asn_synth_AEB"/>
    <property type="match status" value="1"/>
</dbReference>
<dbReference type="InterPro" id="IPR006426">
    <property type="entry name" value="Asn_synth_AEB"/>
</dbReference>
<dbReference type="PIRSF" id="PIRSF001589">
    <property type="entry name" value="Asn_synthetase_glu-h"/>
    <property type="match status" value="1"/>
</dbReference>
<evidence type="ECO:0000313" key="10">
    <source>
        <dbReference type="Proteomes" id="UP001205861"/>
    </source>
</evidence>
<reference evidence="9 10" key="1">
    <citation type="submission" date="2022-08" db="EMBL/GenBank/DDBJ databases">
        <title>Reclassification of Massilia species as members of the genera Telluria, Duganella, Pseudoduganella, Mokoshia gen. nov. and Zemynaea gen. nov. using orthogonal and non-orthogonal genome-based approaches.</title>
        <authorList>
            <person name="Bowman J.P."/>
        </authorList>
    </citation>
    <scope>NUCLEOTIDE SEQUENCE [LARGE SCALE GENOMIC DNA]</scope>
    <source>
        <strain evidence="9 10">JCM 31607</strain>
    </source>
</reference>
<dbReference type="EC" id="6.3.5.4" evidence="3"/>
<keyword evidence="10" id="KW-1185">Reference proteome</keyword>
<comment type="similarity">
    <text evidence="2">Belongs to the asparagine synthetase family.</text>
</comment>
<dbReference type="Pfam" id="PF00733">
    <property type="entry name" value="Asn_synthase"/>
    <property type="match status" value="1"/>
</dbReference>
<dbReference type="RefSeq" id="WP_258854772.1">
    <property type="nucleotide sequence ID" value="NZ_JANUGV010000001.1"/>
</dbReference>
<name>A0ABT2BGG5_9BURK</name>
<dbReference type="SUPFAM" id="SSF56235">
    <property type="entry name" value="N-terminal nucleophile aminohydrolases (Ntn hydrolases)"/>
    <property type="match status" value="1"/>
</dbReference>
<comment type="catalytic activity">
    <reaction evidence="7">
        <text>L-aspartate + L-glutamine + ATP + H2O = L-asparagine + L-glutamate + AMP + diphosphate + H(+)</text>
        <dbReference type="Rhea" id="RHEA:12228"/>
        <dbReference type="ChEBI" id="CHEBI:15377"/>
        <dbReference type="ChEBI" id="CHEBI:15378"/>
        <dbReference type="ChEBI" id="CHEBI:29985"/>
        <dbReference type="ChEBI" id="CHEBI:29991"/>
        <dbReference type="ChEBI" id="CHEBI:30616"/>
        <dbReference type="ChEBI" id="CHEBI:33019"/>
        <dbReference type="ChEBI" id="CHEBI:58048"/>
        <dbReference type="ChEBI" id="CHEBI:58359"/>
        <dbReference type="ChEBI" id="CHEBI:456215"/>
        <dbReference type="EC" id="6.3.5.4"/>
    </reaction>
</comment>
<keyword evidence="6" id="KW-0315">Glutamine amidotransferase</keyword>
<comment type="caution">
    <text evidence="9">The sequence shown here is derived from an EMBL/GenBank/DDBJ whole genome shotgun (WGS) entry which is preliminary data.</text>
</comment>
<sequence>MCGIFGIIHFDGAPVRDETLSLMGSRMRHRGPDDEGHWIDGAAGFGMRRLSIIDLEGGHQPISNEDGTIHLVLNGEIYNYRELREELLGRGHRFKTHSDVEVVLHLYEEMGPGCVERLNGMFAVAIYDQPRKRLWLARDRLGIKPLFYRRLHNGLAFASDLASLAAIAPVELDPAALISYLGYSYIPEPDTVYRGIKKLTVAEQMVIEDGQVRASRYWSPDRLSAWTGGVDEAERRLEELLLDSALLELRSDVPVGIFLSGGVDSSAVAALAARVNGAEAVKTFTIDFAGKGGQDAAYAQMVADRLGAEHRVISVDAAEQARALDELLAVLDEPMSDSAIVPTYLLSKKAREQGVKVLLSGAGGDEVFGGYARHFPGRAGSAAWIAHNPLARTAARLAFQASKPHLAWRVASPARDFAIAISGANLEFLRRGLRDRQQFDGLLARFEQDFGAARASSALARMRLDLDTYLPNNVLALTDKATMAASVEGRVPLLDHRIVEFAFSLPLHLNPLGGKDKGLFKRVLERYVPREVLVRGKEGFNAPMHEWVEKDPKAIREELLGCAVPLLKDMIDLQVVEAWLDAPERRRPAGESLYALYLLNRWLRHHIQ</sequence>
<dbReference type="PANTHER" id="PTHR43284:SF1">
    <property type="entry name" value="ASPARAGINE SYNTHETASE"/>
    <property type="match status" value="1"/>
</dbReference>
<gene>
    <name evidence="9" type="primary">asnB</name>
    <name evidence="9" type="ORF">NX773_02295</name>
</gene>
<keyword evidence="4" id="KW-0547">Nucleotide-binding</keyword>
<dbReference type="InterPro" id="IPR017932">
    <property type="entry name" value="GATase_2_dom"/>
</dbReference>
<dbReference type="Pfam" id="PF13537">
    <property type="entry name" value="GATase_7"/>
    <property type="match status" value="1"/>
</dbReference>
<keyword evidence="9" id="KW-0436">Ligase</keyword>
<organism evidence="9 10">
    <name type="scientific">Massilia solisilvae</name>
    <dbReference type="NCBI Taxonomy" id="1811225"/>
    <lineage>
        <taxon>Bacteria</taxon>
        <taxon>Pseudomonadati</taxon>
        <taxon>Pseudomonadota</taxon>
        <taxon>Betaproteobacteria</taxon>
        <taxon>Burkholderiales</taxon>
        <taxon>Oxalobacteraceae</taxon>
        <taxon>Telluria group</taxon>
        <taxon>Massilia</taxon>
    </lineage>
</organism>
<evidence type="ECO:0000256" key="6">
    <source>
        <dbReference type="ARBA" id="ARBA00022962"/>
    </source>
</evidence>
<evidence type="ECO:0000256" key="1">
    <source>
        <dbReference type="ARBA" id="ARBA00005187"/>
    </source>
</evidence>
<dbReference type="InterPro" id="IPR029055">
    <property type="entry name" value="Ntn_hydrolases_N"/>
</dbReference>
<keyword evidence="5" id="KW-0067">ATP-binding</keyword>
<dbReference type="EMBL" id="JANUGV010000001">
    <property type="protein sequence ID" value="MCS0606993.1"/>
    <property type="molecule type" value="Genomic_DNA"/>
</dbReference>
<evidence type="ECO:0000313" key="9">
    <source>
        <dbReference type="EMBL" id="MCS0606993.1"/>
    </source>
</evidence>
<accession>A0ABT2BGG5</accession>
<feature type="domain" description="Glutamine amidotransferase type-2" evidence="8">
    <location>
        <begin position="2"/>
        <end position="210"/>
    </location>
</feature>
<dbReference type="InterPro" id="IPR001962">
    <property type="entry name" value="Asn_synthase"/>
</dbReference>
<dbReference type="SUPFAM" id="SSF52402">
    <property type="entry name" value="Adenine nucleotide alpha hydrolases-like"/>
    <property type="match status" value="1"/>
</dbReference>